<feature type="transmembrane region" description="Helical" evidence="7">
    <location>
        <begin position="410"/>
        <end position="426"/>
    </location>
</feature>
<comment type="similarity">
    <text evidence="7">Belongs to the inorganic carbon transporter (TC 9.A.2) DabB family.</text>
</comment>
<gene>
    <name evidence="10" type="primary">ndhB</name>
    <name evidence="7" type="synonym">dabB</name>
    <name evidence="10" type="ORF">Maes01_01975</name>
</gene>
<comment type="subcellular location">
    <subcellularLocation>
        <location evidence="7">Cell membrane</location>
        <topology evidence="7">Multi-pass membrane protein</topology>
    </subcellularLocation>
    <subcellularLocation>
        <location evidence="1">Endomembrane system</location>
        <topology evidence="1">Multi-pass membrane protein</topology>
    </subcellularLocation>
    <subcellularLocation>
        <location evidence="8">Membrane</location>
        <topology evidence="8">Multi-pass membrane protein</topology>
    </subcellularLocation>
</comment>
<dbReference type="HAMAP" id="MF_00862">
    <property type="entry name" value="DabB"/>
    <property type="match status" value="1"/>
</dbReference>
<dbReference type="InterPro" id="IPR003945">
    <property type="entry name" value="NU5C-like"/>
</dbReference>
<organism evidence="10 11">
    <name type="scientific">Microbulbifer aestuariivivens</name>
    <dbReference type="NCBI Taxonomy" id="1908308"/>
    <lineage>
        <taxon>Bacteria</taxon>
        <taxon>Pseudomonadati</taxon>
        <taxon>Pseudomonadota</taxon>
        <taxon>Gammaproteobacteria</taxon>
        <taxon>Cellvibrionales</taxon>
        <taxon>Microbulbiferaceae</taxon>
        <taxon>Microbulbifer</taxon>
    </lineage>
</organism>
<feature type="transmembrane region" description="Helical" evidence="7">
    <location>
        <begin position="227"/>
        <end position="250"/>
    </location>
</feature>
<feature type="domain" description="NADH:quinone oxidoreductase/Mrp antiporter transmembrane" evidence="9">
    <location>
        <begin position="114"/>
        <end position="371"/>
    </location>
</feature>
<keyword evidence="3 7" id="KW-1003">Cell membrane</keyword>
<evidence type="ECO:0000313" key="10">
    <source>
        <dbReference type="EMBL" id="GAA5525406.1"/>
    </source>
</evidence>
<feature type="transmembrane region" description="Helical" evidence="7">
    <location>
        <begin position="256"/>
        <end position="279"/>
    </location>
</feature>
<dbReference type="PANTHER" id="PTHR42829:SF1">
    <property type="entry name" value="INORGANIC CARBON TRANSPORTER SUBUNIT DABB-RELATED"/>
    <property type="match status" value="1"/>
</dbReference>
<evidence type="ECO:0000256" key="7">
    <source>
        <dbReference type="HAMAP-Rule" id="MF_00862"/>
    </source>
</evidence>
<accession>A0ABP9WQC3</accession>
<comment type="caution">
    <text evidence="10">The sequence shown here is derived from an EMBL/GenBank/DDBJ whole genome shotgun (WGS) entry which is preliminary data.</text>
</comment>
<proteinExistence type="inferred from homology"/>
<feature type="transmembrane region" description="Helical" evidence="7">
    <location>
        <begin position="63"/>
        <end position="83"/>
    </location>
</feature>
<dbReference type="Pfam" id="PF00361">
    <property type="entry name" value="Proton_antipo_M"/>
    <property type="match status" value="1"/>
</dbReference>
<protein>
    <recommendedName>
        <fullName evidence="7">Probable inorganic carbon transporter subunit DabB</fullName>
    </recommendedName>
</protein>
<feature type="transmembrane region" description="Helical" evidence="7">
    <location>
        <begin position="291"/>
        <end position="312"/>
    </location>
</feature>
<dbReference type="InterPro" id="IPR046396">
    <property type="entry name" value="Transporter_DabB"/>
</dbReference>
<keyword evidence="5 7" id="KW-1133">Transmembrane helix</keyword>
<evidence type="ECO:0000256" key="8">
    <source>
        <dbReference type="RuleBase" id="RU000320"/>
    </source>
</evidence>
<keyword evidence="2 7" id="KW-0813">Transport</keyword>
<evidence type="ECO:0000256" key="1">
    <source>
        <dbReference type="ARBA" id="ARBA00004127"/>
    </source>
</evidence>
<comment type="subunit">
    <text evidence="7">Forms a complex with DabA.</text>
</comment>
<feature type="transmembrane region" description="Helical" evidence="7">
    <location>
        <begin position="117"/>
        <end position="137"/>
    </location>
</feature>
<feature type="transmembrane region" description="Helical" evidence="7">
    <location>
        <begin position="192"/>
        <end position="215"/>
    </location>
</feature>
<dbReference type="PRINTS" id="PR01434">
    <property type="entry name" value="NADHDHGNASE5"/>
</dbReference>
<comment type="function">
    <text evidence="7">Part of an energy-coupled inorganic carbon pump.</text>
</comment>
<dbReference type="NCBIfam" id="NF006029">
    <property type="entry name" value="PRK08168.1"/>
    <property type="match status" value="1"/>
</dbReference>
<feature type="transmembrane region" description="Helical" evidence="7">
    <location>
        <begin position="342"/>
        <end position="359"/>
    </location>
</feature>
<name>A0ABP9WQC3_9GAMM</name>
<feature type="transmembrane region" description="Helical" evidence="7">
    <location>
        <begin position="152"/>
        <end position="172"/>
    </location>
</feature>
<evidence type="ECO:0000259" key="9">
    <source>
        <dbReference type="Pfam" id="PF00361"/>
    </source>
</evidence>
<evidence type="ECO:0000256" key="6">
    <source>
        <dbReference type="ARBA" id="ARBA00023136"/>
    </source>
</evidence>
<dbReference type="Proteomes" id="UP001408594">
    <property type="component" value="Unassembled WGS sequence"/>
</dbReference>
<evidence type="ECO:0000313" key="11">
    <source>
        <dbReference type="Proteomes" id="UP001408594"/>
    </source>
</evidence>
<evidence type="ECO:0000256" key="4">
    <source>
        <dbReference type="ARBA" id="ARBA00022692"/>
    </source>
</evidence>
<evidence type="ECO:0000256" key="3">
    <source>
        <dbReference type="ARBA" id="ARBA00022475"/>
    </source>
</evidence>
<evidence type="ECO:0000256" key="5">
    <source>
        <dbReference type="ARBA" id="ARBA00022989"/>
    </source>
</evidence>
<reference evidence="10 11" key="1">
    <citation type="submission" date="2024-02" db="EMBL/GenBank/DDBJ databases">
        <title>Microbulbifer aestuariivivens NBRC 112533.</title>
        <authorList>
            <person name="Ichikawa N."/>
            <person name="Katano-Makiyama Y."/>
            <person name="Hidaka K."/>
        </authorList>
    </citation>
    <scope>NUCLEOTIDE SEQUENCE [LARGE SCALE GENOMIC DNA]</scope>
    <source>
        <strain evidence="10 11">NBRC 112533</strain>
    </source>
</reference>
<evidence type="ECO:0000256" key="2">
    <source>
        <dbReference type="ARBA" id="ARBA00022448"/>
    </source>
</evidence>
<feature type="transmembrane region" description="Helical" evidence="7">
    <location>
        <begin position="95"/>
        <end position="111"/>
    </location>
</feature>
<dbReference type="RefSeq" id="WP_345551067.1">
    <property type="nucleotide sequence ID" value="NZ_BAABRT010000014.1"/>
</dbReference>
<sequence>MQVDYLDMLLVLLVSLFPLAALLRVSWAVAIAVSAVAMAAAIGSALLQGLTELAPGRWFSPNPASMVLALIVTFIGMLVLRFSRNYLAGELRQGLFLRRVLWMLGGVLLVVTTNHALLFLVGWVGISLALNSLLLFYPERPRAQLAAHKKFLLARTAESCLAVALLLLYLHHGSPWLDKLFSVDGAPSLPQQVAIVLIALAAIIKCAQLPVHGWLIQVVEAPTPVSALLHAGVINLGGYLLILAAPLLAASFTAQWLVLVVAGLTVLVATLAMCLQTSVKERLAWSTSAQMGLMLLECALGLHALALLHLAAHSCYKAHAFLAAADNMNKTLAQKLCGPPRWRYRLLPTLALTLALWWLGVSPAALAMLALTLLMVGPFGGVLIAGAYLAQKTLFQTMLPASFVPGWPETLWVWCMALLLLAGFVAQGNPRRVRLRHWLHAGLFLDHWSTRFTLAVWPAPIEQLALLSAAKRNKESWS</sequence>
<feature type="transmembrane region" description="Helical" evidence="7">
    <location>
        <begin position="366"/>
        <end position="390"/>
    </location>
</feature>
<keyword evidence="11" id="KW-1185">Reference proteome</keyword>
<dbReference type="EMBL" id="BAABRT010000014">
    <property type="protein sequence ID" value="GAA5525406.1"/>
    <property type="molecule type" value="Genomic_DNA"/>
</dbReference>
<dbReference type="PANTHER" id="PTHR42829">
    <property type="entry name" value="NADH-UBIQUINONE OXIDOREDUCTASE CHAIN 5"/>
    <property type="match status" value="1"/>
</dbReference>
<keyword evidence="6 7" id="KW-0472">Membrane</keyword>
<keyword evidence="4 7" id="KW-0812">Transmembrane</keyword>
<dbReference type="InterPro" id="IPR001750">
    <property type="entry name" value="ND/Mrp_TM"/>
</dbReference>